<dbReference type="STRING" id="453.Lfee_1137"/>
<evidence type="ECO:0008006" key="6">
    <source>
        <dbReference type="Google" id="ProtNLM"/>
    </source>
</evidence>
<dbReference type="InterPro" id="IPR032676">
    <property type="entry name" value="YkuD_2"/>
</dbReference>
<dbReference type="OrthoDB" id="9815195at2"/>
<evidence type="ECO:0000256" key="1">
    <source>
        <dbReference type="SAM" id="SignalP"/>
    </source>
</evidence>
<reference evidence="3 5" key="2">
    <citation type="submission" date="2018-06" db="EMBL/GenBank/DDBJ databases">
        <authorList>
            <consortium name="Pathogen Informatics"/>
            <person name="Doyle S."/>
        </authorList>
    </citation>
    <scope>NUCLEOTIDE SEQUENCE [LARGE SCALE GENOMIC DNA]</scope>
    <source>
        <strain evidence="3 5">NCTC12022</strain>
    </source>
</reference>
<dbReference type="Proteomes" id="UP000251942">
    <property type="component" value="Unassembled WGS sequence"/>
</dbReference>
<dbReference type="Proteomes" id="UP000054698">
    <property type="component" value="Unassembled WGS sequence"/>
</dbReference>
<dbReference type="RefSeq" id="WP_058444760.1">
    <property type="nucleotide sequence ID" value="NZ_CAAAHT010000030.1"/>
</dbReference>
<evidence type="ECO:0000313" key="2">
    <source>
        <dbReference type="EMBL" id="KTD01533.1"/>
    </source>
</evidence>
<name>A0A0W0U1P9_9GAMM</name>
<evidence type="ECO:0000313" key="4">
    <source>
        <dbReference type="Proteomes" id="UP000054698"/>
    </source>
</evidence>
<dbReference type="EMBL" id="UASS01000001">
    <property type="protein sequence ID" value="SPX59336.1"/>
    <property type="molecule type" value="Genomic_DNA"/>
</dbReference>
<dbReference type="AlphaFoldDB" id="A0A0W0U1P9"/>
<feature type="signal peptide" evidence="1">
    <location>
        <begin position="1"/>
        <end position="19"/>
    </location>
</feature>
<dbReference type="PANTHER" id="PTHR38477">
    <property type="entry name" value="HYPOTHETICAL EXPORTED PROTEIN"/>
    <property type="match status" value="1"/>
</dbReference>
<gene>
    <name evidence="2" type="ORF">Lfee_1137</name>
    <name evidence="3" type="ORF">NCTC12022_00157</name>
</gene>
<dbReference type="EMBL" id="LNYB01000031">
    <property type="protein sequence ID" value="KTD01533.1"/>
    <property type="molecule type" value="Genomic_DNA"/>
</dbReference>
<protein>
    <recommendedName>
        <fullName evidence="6">Murein L,D-transpeptidase catalytic domain family protein</fullName>
    </recommendedName>
</protein>
<dbReference type="Pfam" id="PF13645">
    <property type="entry name" value="YkuD_2"/>
    <property type="match status" value="1"/>
</dbReference>
<sequence>MRKKLLLLFAVTTTCFSLPTSNLPLSNDLINRNNVIEGIMTLVSNKYVPRATIKSFNETKIEEMLRKKAPNLNTMVIDKVLATLTCAKEYNVAHNNILTIIDYSLPSSEKRLWVFDLNSEELLFYTYVSHGIKSGTLLSNYFSNKYDSKASSIGVYTTDQAYYGREGLSLRLDGLDRGFNDNASNRSIVMHGGWYMDENFIKKYGRAGRSWGCPALPVHLTTPIINTIKDNSLFVIYYPSDDWFLKSKFLNCHHFSPLQSSYKFESEEKPPTEQREAVLFAGLSKNNEAIAVMAADHYERIFHTKPPLERMLRRQIENMEYIALSNTEFKNLVSSNDKDSLSFIYFVVPEVKMQRGYYVTEMKIVPLGRIKEVRPHIDSTNITEPVKNYTVDFEEKSSVHLRTTDQFIRWLGL</sequence>
<evidence type="ECO:0000313" key="5">
    <source>
        <dbReference type="Proteomes" id="UP000251942"/>
    </source>
</evidence>
<keyword evidence="4" id="KW-1185">Reference proteome</keyword>
<dbReference type="PATRIC" id="fig|453.4.peg.1223"/>
<evidence type="ECO:0000313" key="3">
    <source>
        <dbReference type="EMBL" id="SPX59336.1"/>
    </source>
</evidence>
<dbReference type="PANTHER" id="PTHR38477:SF1">
    <property type="entry name" value="MUREIN L,D-TRANSPEPTIDASE CATALYTIC DOMAIN FAMILY PROTEIN"/>
    <property type="match status" value="1"/>
</dbReference>
<accession>A0A0W0U1P9</accession>
<feature type="chain" id="PRO_5036299270" description="Murein L,D-transpeptidase catalytic domain family protein" evidence="1">
    <location>
        <begin position="20"/>
        <end position="413"/>
    </location>
</feature>
<reference evidence="2 4" key="1">
    <citation type="submission" date="2015-11" db="EMBL/GenBank/DDBJ databases">
        <title>Genomic analysis of 38 Legionella species identifies large and diverse effector repertoires.</title>
        <authorList>
            <person name="Burstein D."/>
            <person name="Amaro F."/>
            <person name="Zusman T."/>
            <person name="Lifshitz Z."/>
            <person name="Cohen O."/>
            <person name="Gilbert J.A."/>
            <person name="Pupko T."/>
            <person name="Shuman H.A."/>
            <person name="Segal G."/>
        </authorList>
    </citation>
    <scope>NUCLEOTIDE SEQUENCE [LARGE SCALE GENOMIC DNA]</scope>
    <source>
        <strain evidence="2 4">WO-44C</strain>
    </source>
</reference>
<proteinExistence type="predicted"/>
<organism evidence="2 4">
    <name type="scientific">Legionella feeleii</name>
    <dbReference type="NCBI Taxonomy" id="453"/>
    <lineage>
        <taxon>Bacteria</taxon>
        <taxon>Pseudomonadati</taxon>
        <taxon>Pseudomonadota</taxon>
        <taxon>Gammaproteobacteria</taxon>
        <taxon>Legionellales</taxon>
        <taxon>Legionellaceae</taxon>
        <taxon>Legionella</taxon>
    </lineage>
</organism>
<keyword evidence="1" id="KW-0732">Signal</keyword>